<dbReference type="NCBIfam" id="TIGR03019">
    <property type="entry name" value="pepcterm_femAB"/>
    <property type="match status" value="1"/>
</dbReference>
<name>A0A7W9F2K8_9SPHN</name>
<dbReference type="AlphaFoldDB" id="A0A7W9F2K8"/>
<gene>
    <name evidence="2" type="ORF">FHS99_001070</name>
</gene>
<protein>
    <submittedName>
        <fullName evidence="2">FemAB-related protein (PEP-CTERM system-associated)</fullName>
    </submittedName>
</protein>
<dbReference type="Pfam" id="PF13480">
    <property type="entry name" value="Acetyltransf_6"/>
    <property type="match status" value="1"/>
</dbReference>
<dbReference type="PANTHER" id="PTHR36174:SF1">
    <property type="entry name" value="LIPID II:GLYCINE GLYCYLTRANSFERASE"/>
    <property type="match status" value="1"/>
</dbReference>
<reference evidence="2 3" key="1">
    <citation type="submission" date="2020-08" db="EMBL/GenBank/DDBJ databases">
        <title>Genomic Encyclopedia of Type Strains, Phase IV (KMG-IV): sequencing the most valuable type-strain genomes for metagenomic binning, comparative biology and taxonomic classification.</title>
        <authorList>
            <person name="Goeker M."/>
        </authorList>
    </citation>
    <scope>NUCLEOTIDE SEQUENCE [LARGE SCALE GENOMIC DNA]</scope>
    <source>
        <strain evidence="2 3">DSM 103336</strain>
    </source>
</reference>
<dbReference type="InterPro" id="IPR017469">
    <property type="entry name" value="PEP-CTERM_FemAB-rel"/>
</dbReference>
<dbReference type="Gene3D" id="3.40.630.30">
    <property type="match status" value="1"/>
</dbReference>
<dbReference type="InterPro" id="IPR016181">
    <property type="entry name" value="Acyl_CoA_acyltransferase"/>
</dbReference>
<dbReference type="PANTHER" id="PTHR36174">
    <property type="entry name" value="LIPID II:GLYCINE GLYCYLTRANSFERASE"/>
    <property type="match status" value="1"/>
</dbReference>
<dbReference type="EMBL" id="JACIJR010000002">
    <property type="protein sequence ID" value="MBB5728600.1"/>
    <property type="molecule type" value="Genomic_DNA"/>
</dbReference>
<organism evidence="2 3">
    <name type="scientific">Sphingomonas prati</name>
    <dbReference type="NCBI Taxonomy" id="1843237"/>
    <lineage>
        <taxon>Bacteria</taxon>
        <taxon>Pseudomonadati</taxon>
        <taxon>Pseudomonadota</taxon>
        <taxon>Alphaproteobacteria</taxon>
        <taxon>Sphingomonadales</taxon>
        <taxon>Sphingomonadaceae</taxon>
        <taxon>Sphingomonas</taxon>
    </lineage>
</organism>
<evidence type="ECO:0000259" key="1">
    <source>
        <dbReference type="Pfam" id="PF13480"/>
    </source>
</evidence>
<dbReference type="Proteomes" id="UP000546701">
    <property type="component" value="Unassembled WGS sequence"/>
</dbReference>
<dbReference type="InterPro" id="IPR050644">
    <property type="entry name" value="PG_Glycine_Bridge_Synth"/>
</dbReference>
<dbReference type="SUPFAM" id="SSF55729">
    <property type="entry name" value="Acyl-CoA N-acyltransferases (Nat)"/>
    <property type="match status" value="1"/>
</dbReference>
<feature type="domain" description="BioF2-like acetyltransferase" evidence="1">
    <location>
        <begin position="171"/>
        <end position="305"/>
    </location>
</feature>
<dbReference type="InterPro" id="IPR038740">
    <property type="entry name" value="BioF2-like_GNAT_dom"/>
</dbReference>
<sequence>MSQTHPTTPQAALPAATVLSVRNVVADAAQVARCDDYARQHTDGTPFHLSAWNLAVCAGCKQTPHLLAAYRGETLVGILPLTEVHSPLFGRALAATGFAVAGGILADDDTAAQALADAAVALAARSSCPSVELRGGWLPADWHRDDTTYVGFTRPIAADDANELLAIPRKQRAEVRRALGNGMTVTTGRDAEERADHHAVYASSVHNLGTPVFPARLFAAVLDRFGDDADILTVRHDGRPIASVLSLYHRGTVMPYWGGGTTEARAMRANDLMYYALMGHARARGCTRFDYGRSKVGTGAAAFKRNWGFDPQPLSYAVHGDAPREINPLDPKYQAKIALWKKLPLPVANLIGPWISRGLG</sequence>
<keyword evidence="3" id="KW-1185">Reference proteome</keyword>
<evidence type="ECO:0000313" key="3">
    <source>
        <dbReference type="Proteomes" id="UP000546701"/>
    </source>
</evidence>
<evidence type="ECO:0000313" key="2">
    <source>
        <dbReference type="EMBL" id="MBB5728600.1"/>
    </source>
</evidence>
<proteinExistence type="predicted"/>
<accession>A0A7W9F2K8</accession>
<comment type="caution">
    <text evidence="2">The sequence shown here is derived from an EMBL/GenBank/DDBJ whole genome shotgun (WGS) entry which is preliminary data.</text>
</comment>